<keyword evidence="6" id="KW-1185">Reference proteome</keyword>
<evidence type="ECO:0000256" key="2">
    <source>
        <dbReference type="ARBA" id="ARBA00023242"/>
    </source>
</evidence>
<dbReference type="PANTHER" id="PTHR40621:SF8">
    <property type="entry name" value="AP-1-LIKE TRANSCRIPTION FACTOR YAP3"/>
    <property type="match status" value="1"/>
</dbReference>
<evidence type="ECO:0000313" key="6">
    <source>
        <dbReference type="Proteomes" id="UP001202479"/>
    </source>
</evidence>
<dbReference type="AlphaFoldDB" id="A0AAI9SZY9"/>
<feature type="region of interest" description="Disordered" evidence="3">
    <location>
        <begin position="17"/>
        <end position="68"/>
    </location>
</feature>
<name>A0AAI9SZY9_9ASCO</name>
<dbReference type="GO" id="GO:0001228">
    <property type="term" value="F:DNA-binding transcription activator activity, RNA polymerase II-specific"/>
    <property type="evidence" value="ECO:0007669"/>
    <property type="project" value="TreeGrafter"/>
</dbReference>
<protein>
    <submittedName>
        <fullName evidence="5">FCR3</fullName>
    </submittedName>
</protein>
<dbReference type="PROSITE" id="PS00036">
    <property type="entry name" value="BZIP_BASIC"/>
    <property type="match status" value="1"/>
</dbReference>
<dbReference type="EMBL" id="JAHUZD010000026">
    <property type="protein sequence ID" value="KAI3406064.2"/>
    <property type="molecule type" value="Genomic_DNA"/>
</dbReference>
<accession>A0AAI9SZY9</accession>
<dbReference type="CDD" id="cd14688">
    <property type="entry name" value="bZIP_YAP"/>
    <property type="match status" value="1"/>
</dbReference>
<dbReference type="Gene3D" id="1.20.5.170">
    <property type="match status" value="1"/>
</dbReference>
<keyword evidence="2" id="KW-0539">Nucleus</keyword>
<evidence type="ECO:0000259" key="4">
    <source>
        <dbReference type="PROSITE" id="PS50217"/>
    </source>
</evidence>
<evidence type="ECO:0000256" key="3">
    <source>
        <dbReference type="SAM" id="MobiDB-lite"/>
    </source>
</evidence>
<comment type="caution">
    <text evidence="5">The sequence shown here is derived from an EMBL/GenBank/DDBJ whole genome shotgun (WGS) entry which is preliminary data.</text>
</comment>
<dbReference type="GO" id="GO:0000976">
    <property type="term" value="F:transcription cis-regulatory region binding"/>
    <property type="evidence" value="ECO:0007669"/>
    <property type="project" value="InterPro"/>
</dbReference>
<gene>
    <name evidence="5" type="ORF">KGF56_001283</name>
</gene>
<dbReference type="InterPro" id="IPR046347">
    <property type="entry name" value="bZIP_sf"/>
</dbReference>
<dbReference type="PANTHER" id="PTHR40621">
    <property type="entry name" value="TRANSCRIPTION FACTOR KAPC-RELATED"/>
    <property type="match status" value="1"/>
</dbReference>
<feature type="domain" description="BZIP" evidence="4">
    <location>
        <begin position="20"/>
        <end position="71"/>
    </location>
</feature>
<dbReference type="RefSeq" id="XP_049181809.1">
    <property type="nucleotide sequence ID" value="XM_049322390.1"/>
</dbReference>
<dbReference type="PROSITE" id="PS50217">
    <property type="entry name" value="BZIP"/>
    <property type="match status" value="1"/>
</dbReference>
<dbReference type="InterPro" id="IPR050936">
    <property type="entry name" value="AP-1-like"/>
</dbReference>
<dbReference type="InterPro" id="IPR004827">
    <property type="entry name" value="bZIP"/>
</dbReference>
<proteinExistence type="predicted"/>
<dbReference type="SUPFAM" id="SSF57959">
    <property type="entry name" value="Leucine zipper domain"/>
    <property type="match status" value="1"/>
</dbReference>
<sequence>MYEYQAIEDQSEAIKNLSSKSAEELRREQNRAAQRAFRERKETKLRELEKKLSESEQIRKRLENELDERRRTDVKFSFPNGMGMENTMRKGKPIGTDMWSNTSIAWDGQGQGEHEMSSAMLEHEMSSAMLEHEMSSTMLEHELSSAGLEQEMPSAEWEQGGNDQSGQRVFSVFSSWEYISRQDCDAVEVMNRLKGKEKCHEYGPAYSKESIDEVIASLKH</sequence>
<organism evidence="5 6">
    <name type="scientific">Candida oxycetoniae</name>
    <dbReference type="NCBI Taxonomy" id="497107"/>
    <lineage>
        <taxon>Eukaryota</taxon>
        <taxon>Fungi</taxon>
        <taxon>Dikarya</taxon>
        <taxon>Ascomycota</taxon>
        <taxon>Saccharomycotina</taxon>
        <taxon>Pichiomycetes</taxon>
        <taxon>Debaryomycetaceae</taxon>
        <taxon>Candida/Lodderomyces clade</taxon>
        <taxon>Candida</taxon>
    </lineage>
</organism>
<evidence type="ECO:0000256" key="1">
    <source>
        <dbReference type="ARBA" id="ARBA00004123"/>
    </source>
</evidence>
<reference evidence="5" key="1">
    <citation type="journal article" date="2022" name="DNA Res.">
        <title>Genome analysis of five recently described species of the CUG-Ser clade uncovers Candida theae as a new hybrid lineage with pathogenic potential in the Candida parapsilosis species complex.</title>
        <authorList>
            <person name="Mixao V."/>
            <person name="Del Olmo V."/>
            <person name="Hegedusova E."/>
            <person name="Saus E."/>
            <person name="Pryszcz L."/>
            <person name="Cillingova A."/>
            <person name="Nosek J."/>
            <person name="Gabaldon T."/>
        </authorList>
    </citation>
    <scope>NUCLEOTIDE SEQUENCE</scope>
    <source>
        <strain evidence="5">CBS 10844</strain>
    </source>
</reference>
<dbReference type="Proteomes" id="UP001202479">
    <property type="component" value="Unassembled WGS sequence"/>
</dbReference>
<evidence type="ECO:0000313" key="5">
    <source>
        <dbReference type="EMBL" id="KAI3406064.2"/>
    </source>
</evidence>
<dbReference type="GeneID" id="73378900"/>
<dbReference type="GO" id="GO:0090575">
    <property type="term" value="C:RNA polymerase II transcription regulator complex"/>
    <property type="evidence" value="ECO:0007669"/>
    <property type="project" value="TreeGrafter"/>
</dbReference>
<feature type="compositionally biased region" description="Basic and acidic residues" evidence="3">
    <location>
        <begin position="21"/>
        <end position="68"/>
    </location>
</feature>
<comment type="subcellular location">
    <subcellularLocation>
        <location evidence="1">Nucleus</location>
    </subcellularLocation>
</comment>